<dbReference type="STRING" id="71139.A0A059CJK0"/>
<protein>
    <submittedName>
        <fullName evidence="3">Uncharacterized protein</fullName>
    </submittedName>
</protein>
<feature type="transmembrane region" description="Helical" evidence="2">
    <location>
        <begin position="47"/>
        <end position="70"/>
    </location>
</feature>
<dbReference type="Gramene" id="KCW78404">
    <property type="protein sequence ID" value="KCW78404"/>
    <property type="gene ID" value="EUGRSUZ_D02571"/>
</dbReference>
<dbReference type="AlphaFoldDB" id="A0A059CJK0"/>
<keyword evidence="2" id="KW-0472">Membrane</keyword>
<dbReference type="eggNOG" id="ENOG502QVX6">
    <property type="taxonomic scope" value="Eukaryota"/>
</dbReference>
<evidence type="ECO:0000256" key="2">
    <source>
        <dbReference type="SAM" id="Phobius"/>
    </source>
</evidence>
<organism evidence="3">
    <name type="scientific">Eucalyptus grandis</name>
    <name type="common">Flooded gum</name>
    <dbReference type="NCBI Taxonomy" id="71139"/>
    <lineage>
        <taxon>Eukaryota</taxon>
        <taxon>Viridiplantae</taxon>
        <taxon>Streptophyta</taxon>
        <taxon>Embryophyta</taxon>
        <taxon>Tracheophyta</taxon>
        <taxon>Spermatophyta</taxon>
        <taxon>Magnoliopsida</taxon>
        <taxon>eudicotyledons</taxon>
        <taxon>Gunneridae</taxon>
        <taxon>Pentapetalae</taxon>
        <taxon>rosids</taxon>
        <taxon>malvids</taxon>
        <taxon>Myrtales</taxon>
        <taxon>Myrtaceae</taxon>
        <taxon>Myrtoideae</taxon>
        <taxon>Eucalypteae</taxon>
        <taxon>Eucalyptus</taxon>
    </lineage>
</organism>
<evidence type="ECO:0000313" key="3">
    <source>
        <dbReference type="EMBL" id="KCW78404.1"/>
    </source>
</evidence>
<keyword evidence="2" id="KW-0812">Transmembrane</keyword>
<dbReference type="PANTHER" id="PTHR36073">
    <property type="match status" value="1"/>
</dbReference>
<proteinExistence type="predicted"/>
<gene>
    <name evidence="3" type="ORF">EUGRSUZ_D02571</name>
</gene>
<feature type="transmembrane region" description="Helical" evidence="2">
    <location>
        <begin position="310"/>
        <end position="328"/>
    </location>
</feature>
<dbReference type="EMBL" id="KK198756">
    <property type="protein sequence ID" value="KCW78404.1"/>
    <property type="molecule type" value="Genomic_DNA"/>
</dbReference>
<reference evidence="3" key="1">
    <citation type="submission" date="2013-07" db="EMBL/GenBank/DDBJ databases">
        <title>The genome of Eucalyptus grandis.</title>
        <authorList>
            <person name="Schmutz J."/>
            <person name="Hayes R."/>
            <person name="Myburg A."/>
            <person name="Tuskan G."/>
            <person name="Grattapaglia D."/>
            <person name="Rokhsar D.S."/>
        </authorList>
    </citation>
    <scope>NUCLEOTIDE SEQUENCE</scope>
    <source>
        <tissue evidence="3">Leaf extractions</tissue>
    </source>
</reference>
<feature type="transmembrane region" description="Helical" evidence="2">
    <location>
        <begin position="255"/>
        <end position="272"/>
    </location>
</feature>
<accession>A0A059CJK0</accession>
<evidence type="ECO:0000256" key="1">
    <source>
        <dbReference type="SAM" id="Coils"/>
    </source>
</evidence>
<name>A0A059CJK0_EUCGR</name>
<dbReference type="OMA" id="FCISACV"/>
<keyword evidence="1" id="KW-0175">Coiled coil</keyword>
<dbReference type="PANTHER" id="PTHR36073:SF1">
    <property type="entry name" value="OS01G0962100 PROTEIN"/>
    <property type="match status" value="1"/>
</dbReference>
<keyword evidence="2" id="KW-1133">Transmembrane helix</keyword>
<feature type="coiled-coil region" evidence="1">
    <location>
        <begin position="86"/>
        <end position="155"/>
    </location>
</feature>
<sequence>MASASELVNTTIILVTKPFSLLKLICVFGVKTTLIILQTWMELAMAAISLHVNLCWKVILWMVALITLPFRILTAIQRERQLEVNLLAMQMELENLVWERKELEERYRKAVKERKMLEFILSELEDEHEKTMARLEVLEDELPRLKTENLRLKEIQGKELWNFRVQAESGNGLNSSRGDNYGVPHGSLPSISSYSGSGAFFRELLMHQDSWEGDRQSIDSLLNLLSNKSPGSFISPDTEMNRALAQQREVALKRSLFSSVLSFMVGMTIWEAEDPCMPLVMALFIVVGMSLVSVVQFFSTIKNKPASDAVALLSLNWFILGTLSYPTLPRVARILVPAIVSMLDRTTRWLGASSQ</sequence>
<feature type="transmembrane region" description="Helical" evidence="2">
    <location>
        <begin position="278"/>
        <end position="298"/>
    </location>
</feature>
<feature type="transmembrane region" description="Helical" evidence="2">
    <location>
        <begin position="21"/>
        <end position="41"/>
    </location>
</feature>
<dbReference type="FunCoup" id="A0A059CJK0">
    <property type="interactions" value="34"/>
</dbReference>
<dbReference type="InParanoid" id="A0A059CJK0"/>